<proteinExistence type="inferred from homology"/>
<dbReference type="PANTHER" id="PTHR46696:SF1">
    <property type="entry name" value="CYTOCHROME P450 YJIB-RELATED"/>
    <property type="match status" value="1"/>
</dbReference>
<dbReference type="InterPro" id="IPR001128">
    <property type="entry name" value="Cyt_P450"/>
</dbReference>
<dbReference type="SUPFAM" id="SSF48264">
    <property type="entry name" value="Cytochrome P450"/>
    <property type="match status" value="1"/>
</dbReference>
<comment type="caution">
    <text evidence="4">The sequence shown here is derived from an EMBL/GenBank/DDBJ whole genome shotgun (WGS) entry which is preliminary data.</text>
</comment>
<feature type="region of interest" description="Disordered" evidence="3">
    <location>
        <begin position="1"/>
        <end position="24"/>
    </location>
</feature>
<dbReference type="CDD" id="cd11029">
    <property type="entry name" value="CYP107-like"/>
    <property type="match status" value="1"/>
</dbReference>
<dbReference type="PROSITE" id="PS00086">
    <property type="entry name" value="CYTOCHROME_P450"/>
    <property type="match status" value="1"/>
</dbReference>
<dbReference type="EMBL" id="BAABHS010000011">
    <property type="protein sequence ID" value="GAA4967822.1"/>
    <property type="molecule type" value="Genomic_DNA"/>
</dbReference>
<gene>
    <name evidence="4" type="ORF">GCM10023205_36040</name>
</gene>
<dbReference type="PANTHER" id="PTHR46696">
    <property type="entry name" value="P450, PUTATIVE (EUROFUNG)-RELATED"/>
    <property type="match status" value="1"/>
</dbReference>
<comment type="similarity">
    <text evidence="1 2">Belongs to the cytochrome P450 family.</text>
</comment>
<dbReference type="InterPro" id="IPR002397">
    <property type="entry name" value="Cyt_P450_B"/>
</dbReference>
<dbReference type="PRINTS" id="PR00359">
    <property type="entry name" value="BP450"/>
</dbReference>
<keyword evidence="2" id="KW-0503">Monooxygenase</keyword>
<dbReference type="InterPro" id="IPR017972">
    <property type="entry name" value="Cyt_P450_CS"/>
</dbReference>
<keyword evidence="2" id="KW-0408">Iron</keyword>
<dbReference type="InterPro" id="IPR036396">
    <property type="entry name" value="Cyt_P450_sf"/>
</dbReference>
<evidence type="ECO:0000256" key="1">
    <source>
        <dbReference type="ARBA" id="ARBA00010617"/>
    </source>
</evidence>
<dbReference type="Proteomes" id="UP001500466">
    <property type="component" value="Unassembled WGS sequence"/>
</dbReference>
<organism evidence="4 5">
    <name type="scientific">Yinghuangia aomiensis</name>
    <dbReference type="NCBI Taxonomy" id="676205"/>
    <lineage>
        <taxon>Bacteria</taxon>
        <taxon>Bacillati</taxon>
        <taxon>Actinomycetota</taxon>
        <taxon>Actinomycetes</taxon>
        <taxon>Kitasatosporales</taxon>
        <taxon>Streptomycetaceae</taxon>
        <taxon>Yinghuangia</taxon>
    </lineage>
</organism>
<dbReference type="Pfam" id="PF00067">
    <property type="entry name" value="p450"/>
    <property type="match status" value="1"/>
</dbReference>
<dbReference type="Gene3D" id="1.10.630.10">
    <property type="entry name" value="Cytochrome P450"/>
    <property type="match status" value="1"/>
</dbReference>
<evidence type="ECO:0000313" key="4">
    <source>
        <dbReference type="EMBL" id="GAA4967822.1"/>
    </source>
</evidence>
<evidence type="ECO:0000256" key="2">
    <source>
        <dbReference type="RuleBase" id="RU000461"/>
    </source>
</evidence>
<feature type="compositionally biased region" description="Low complexity" evidence="3">
    <location>
        <begin position="1"/>
        <end position="14"/>
    </location>
</feature>
<keyword evidence="5" id="KW-1185">Reference proteome</keyword>
<sequence>MTSTTDDPAAAPAAEAPPDPVLSAMADPAFLRDPYPTYAALRRDRPVHRTPHGVWYVSRHADIETALADLRLSNDRDRMTSALFARDGGLRALSRLTERLGRVMTNTDPPDHARLRGLVNKAFTARRVEQLRDRIQQITDDLLDAPQTRGGVADYIADVAERLPITVVCALFGIPDADRDRVADWFHVLGDITGDIDRAEAAVIAFEDYLGSLIRARRGGTGDDIISALTAAQARGDRLTDDELLSTCFMLVTAGDQTTTHLLGNGLLALLRNPRQLALLRETPGLTAAAVDELARYDTPTQAIIRVVAEDAPLAGHTLPAGDLVYLLLGSANHDETRFPDPDRLDLTRATGPGAARPLTFGHGPHFCLGAPLARLQTRIALATTLRRLPNLRLAVPQEDLTWHTNPLQRRLRTLPITY</sequence>
<name>A0ABP9HCX7_9ACTN</name>
<reference evidence="5" key="1">
    <citation type="journal article" date="2019" name="Int. J. Syst. Evol. Microbiol.">
        <title>The Global Catalogue of Microorganisms (GCM) 10K type strain sequencing project: providing services to taxonomists for standard genome sequencing and annotation.</title>
        <authorList>
            <consortium name="The Broad Institute Genomics Platform"/>
            <consortium name="The Broad Institute Genome Sequencing Center for Infectious Disease"/>
            <person name="Wu L."/>
            <person name="Ma J."/>
        </authorList>
    </citation>
    <scope>NUCLEOTIDE SEQUENCE [LARGE SCALE GENOMIC DNA]</scope>
    <source>
        <strain evidence="5">JCM 17986</strain>
    </source>
</reference>
<keyword evidence="2" id="KW-0560">Oxidoreductase</keyword>
<keyword evidence="2" id="KW-0349">Heme</keyword>
<accession>A0ABP9HCX7</accession>
<keyword evidence="2" id="KW-0479">Metal-binding</keyword>
<dbReference type="RefSeq" id="WP_345676528.1">
    <property type="nucleotide sequence ID" value="NZ_BAABHS010000011.1"/>
</dbReference>
<evidence type="ECO:0000256" key="3">
    <source>
        <dbReference type="SAM" id="MobiDB-lite"/>
    </source>
</evidence>
<protein>
    <submittedName>
        <fullName evidence="4">Cytochrome P450</fullName>
    </submittedName>
</protein>
<evidence type="ECO:0000313" key="5">
    <source>
        <dbReference type="Proteomes" id="UP001500466"/>
    </source>
</evidence>